<feature type="compositionally biased region" description="Polar residues" evidence="2">
    <location>
        <begin position="427"/>
        <end position="436"/>
    </location>
</feature>
<feature type="compositionally biased region" description="Low complexity" evidence="2">
    <location>
        <begin position="600"/>
        <end position="615"/>
    </location>
</feature>
<feature type="compositionally biased region" description="Low complexity" evidence="2">
    <location>
        <begin position="459"/>
        <end position="468"/>
    </location>
</feature>
<feature type="compositionally biased region" description="Polar residues" evidence="2">
    <location>
        <begin position="616"/>
        <end position="627"/>
    </location>
</feature>
<sequence>MPLVKCKFVDTVGGCRRHNCDFIHPTDKDWDIAPEPISSHHPPKRVERGRDFGRGYGRNRSRDSSDFGRPHPRSPVSRRNDAFDHANNSKWQTSPTRSTSFSDVGSESSTHASRRHSDYSPPQRRLSTSSSGKGQDSESRSFKVRNRENGELGSPKDNAWGFSRDRGRGSKESGRSASKDYARDKQSLSKDSDKDTFKSNGWGTSNDYPKDKAWGASNDYPKDKGWGTSKDDDPVSSNENAWGSKGKEKEDIGWGSSTSGGWGTSTEGGWGTSTGGGWGLNVGGSREIGKGWGESAADAGSTSNGSSNVWGKPQEKESSESRFVVPPPPTSSFAPPQKVSGTSSKRDASLSETSSSMPKDVLRSSQSLPTMPSVTTAGSYLQNTALTTSPEPAKASPTVPYLQNQSSNSSVQRTKVSFPFKVKVTNNAASGSSLLKPTTPLRDGRSTSARIRAPSPALTERTTSSSSRKSPKSGKFRKILTLFDHAVKAEVQRRTTAQKYERWKKIQESPQYGRVRLNGQRKLDSVRVQLKKRRDRLFEKLKTKAAELVEEIPPRSTLPSALIDDLVVRARSATADLDKHLLDLNRSQAEQEAANEKAKQLAQAQEEARAQAQPQGPCSGSTDSSAPEQALSLIELRARVEELLEKSSEIIDIHEENRARIREPDFIEKTLAEDEDQDSDLDELENQLEQTGLELEKQSLEVAQLSNGLQNEIEQLEESTKRNALLKKNLLDNLAVLDREKIERRRVIDALSQEIQNLYKRPKPTYPYMRELRPFIKKLVARIIAEEIKLVLVKIRATTKIQVADRQSLIKQAIERMIAPIVEQTVEIINRSNDLVAALDLAAFRPLQDHRLAY</sequence>
<feature type="compositionally biased region" description="Basic and acidic residues" evidence="2">
    <location>
        <begin position="220"/>
        <end position="233"/>
    </location>
</feature>
<feature type="compositionally biased region" description="Polar residues" evidence="2">
    <location>
        <begin position="125"/>
        <end position="134"/>
    </location>
</feature>
<evidence type="ECO:0000256" key="2">
    <source>
        <dbReference type="SAM" id="MobiDB-lite"/>
    </source>
</evidence>
<dbReference type="AlphaFoldDB" id="A0A8H5MCF8"/>
<evidence type="ECO:0000256" key="1">
    <source>
        <dbReference type="SAM" id="Coils"/>
    </source>
</evidence>
<keyword evidence="4" id="KW-1185">Reference proteome</keyword>
<proteinExistence type="predicted"/>
<dbReference type="EMBL" id="JAACJN010000029">
    <property type="protein sequence ID" value="KAF5388566.1"/>
    <property type="molecule type" value="Genomic_DNA"/>
</dbReference>
<feature type="compositionally biased region" description="Polar residues" evidence="2">
    <location>
        <begin position="300"/>
        <end position="309"/>
    </location>
</feature>
<feature type="compositionally biased region" description="Basic and acidic residues" evidence="2">
    <location>
        <begin position="135"/>
        <end position="150"/>
    </location>
</feature>
<evidence type="ECO:0008006" key="5">
    <source>
        <dbReference type="Google" id="ProtNLM"/>
    </source>
</evidence>
<feature type="compositionally biased region" description="Basic and acidic residues" evidence="2">
    <location>
        <begin position="44"/>
        <end position="53"/>
    </location>
</feature>
<comment type="caution">
    <text evidence="3">The sequence shown here is derived from an EMBL/GenBank/DDBJ whole genome shotgun (WGS) entry which is preliminary data.</text>
</comment>
<feature type="compositionally biased region" description="Basic and acidic residues" evidence="2">
    <location>
        <begin position="60"/>
        <end position="69"/>
    </location>
</feature>
<gene>
    <name evidence="3" type="ORF">D9757_004692</name>
</gene>
<organism evidence="3 4">
    <name type="scientific">Collybiopsis confluens</name>
    <dbReference type="NCBI Taxonomy" id="2823264"/>
    <lineage>
        <taxon>Eukaryota</taxon>
        <taxon>Fungi</taxon>
        <taxon>Dikarya</taxon>
        <taxon>Basidiomycota</taxon>
        <taxon>Agaricomycotina</taxon>
        <taxon>Agaricomycetes</taxon>
        <taxon>Agaricomycetidae</taxon>
        <taxon>Agaricales</taxon>
        <taxon>Marasmiineae</taxon>
        <taxon>Omphalotaceae</taxon>
        <taxon>Collybiopsis</taxon>
    </lineage>
</organism>
<protein>
    <recommendedName>
        <fullName evidence="5">C3H1-type domain-containing protein</fullName>
    </recommendedName>
</protein>
<reference evidence="3 4" key="1">
    <citation type="journal article" date="2020" name="ISME J.">
        <title>Uncovering the hidden diversity of litter-decomposition mechanisms in mushroom-forming fungi.</title>
        <authorList>
            <person name="Floudas D."/>
            <person name="Bentzer J."/>
            <person name="Ahren D."/>
            <person name="Johansson T."/>
            <person name="Persson P."/>
            <person name="Tunlid A."/>
        </authorList>
    </citation>
    <scope>NUCLEOTIDE SEQUENCE [LARGE SCALE GENOMIC DNA]</scope>
    <source>
        <strain evidence="3 4">CBS 406.79</strain>
    </source>
</reference>
<feature type="compositionally biased region" description="Polar residues" evidence="2">
    <location>
        <begin position="86"/>
        <end position="111"/>
    </location>
</feature>
<keyword evidence="1" id="KW-0175">Coiled coil</keyword>
<dbReference type="Proteomes" id="UP000518752">
    <property type="component" value="Unassembled WGS sequence"/>
</dbReference>
<evidence type="ECO:0000313" key="4">
    <source>
        <dbReference type="Proteomes" id="UP000518752"/>
    </source>
</evidence>
<accession>A0A8H5MCF8</accession>
<name>A0A8H5MCF8_9AGAR</name>
<feature type="compositionally biased region" description="Gly residues" evidence="2">
    <location>
        <begin position="258"/>
        <end position="282"/>
    </location>
</feature>
<feature type="coiled-coil region" evidence="1">
    <location>
        <begin position="637"/>
        <end position="729"/>
    </location>
</feature>
<evidence type="ECO:0000313" key="3">
    <source>
        <dbReference type="EMBL" id="KAF5388566.1"/>
    </source>
</evidence>
<dbReference type="OrthoDB" id="3000815at2759"/>
<feature type="compositionally biased region" description="Polar residues" evidence="2">
    <location>
        <begin position="350"/>
        <end position="390"/>
    </location>
</feature>
<feature type="compositionally biased region" description="Basic and acidic residues" evidence="2">
    <location>
        <begin position="163"/>
        <end position="197"/>
    </location>
</feature>
<feature type="compositionally biased region" description="Polar residues" evidence="2">
    <location>
        <begin position="198"/>
        <end position="207"/>
    </location>
</feature>
<feature type="region of interest" description="Disordered" evidence="2">
    <location>
        <begin position="588"/>
        <end position="627"/>
    </location>
</feature>
<feature type="compositionally biased region" description="Polar residues" evidence="2">
    <location>
        <begin position="401"/>
        <end position="413"/>
    </location>
</feature>
<feature type="region of interest" description="Disordered" evidence="2">
    <location>
        <begin position="26"/>
        <end position="413"/>
    </location>
</feature>
<feature type="region of interest" description="Disordered" evidence="2">
    <location>
        <begin position="427"/>
        <end position="473"/>
    </location>
</feature>